<dbReference type="PANTHER" id="PTHR43115">
    <property type="entry name" value="DEHYDROGENASE/REDUCTASE SDR FAMILY MEMBER 11"/>
    <property type="match status" value="1"/>
</dbReference>
<evidence type="ECO:0000256" key="3">
    <source>
        <dbReference type="RuleBase" id="RU000363"/>
    </source>
</evidence>
<dbReference type="OrthoDB" id="1933717at2759"/>
<reference evidence="4 5" key="1">
    <citation type="submission" date="2020-08" db="EMBL/GenBank/DDBJ databases">
        <title>Aphidius gifuensis genome sequencing and assembly.</title>
        <authorList>
            <person name="Du Z."/>
        </authorList>
    </citation>
    <scope>NUCLEOTIDE SEQUENCE [LARGE SCALE GENOMIC DNA]</scope>
    <source>
        <strain evidence="4">YNYX2018</strain>
        <tissue evidence="4">Adults</tissue>
    </source>
</reference>
<evidence type="ECO:0000256" key="2">
    <source>
        <dbReference type="ARBA" id="ARBA00023002"/>
    </source>
</evidence>
<dbReference type="SUPFAM" id="SSF51735">
    <property type="entry name" value="NAD(P)-binding Rossmann-fold domains"/>
    <property type="match status" value="1"/>
</dbReference>
<keyword evidence="2" id="KW-0560">Oxidoreductase</keyword>
<dbReference type="PANTHER" id="PTHR43115:SF4">
    <property type="entry name" value="DEHYDROGENASE_REDUCTASE SDR FAMILY MEMBER 11"/>
    <property type="match status" value="1"/>
</dbReference>
<organism evidence="4 5">
    <name type="scientific">Aphidius gifuensis</name>
    <name type="common">Parasitoid wasp</name>
    <dbReference type="NCBI Taxonomy" id="684658"/>
    <lineage>
        <taxon>Eukaryota</taxon>
        <taxon>Metazoa</taxon>
        <taxon>Ecdysozoa</taxon>
        <taxon>Arthropoda</taxon>
        <taxon>Hexapoda</taxon>
        <taxon>Insecta</taxon>
        <taxon>Pterygota</taxon>
        <taxon>Neoptera</taxon>
        <taxon>Endopterygota</taxon>
        <taxon>Hymenoptera</taxon>
        <taxon>Apocrita</taxon>
        <taxon>Ichneumonoidea</taxon>
        <taxon>Braconidae</taxon>
        <taxon>Aphidiinae</taxon>
        <taxon>Aphidius</taxon>
    </lineage>
</organism>
<dbReference type="PRINTS" id="PR00081">
    <property type="entry name" value="GDHRDH"/>
</dbReference>
<dbReference type="Gene3D" id="3.40.50.720">
    <property type="entry name" value="NAD(P)-binding Rossmann-like Domain"/>
    <property type="match status" value="1"/>
</dbReference>
<dbReference type="InterPro" id="IPR036291">
    <property type="entry name" value="NAD(P)-bd_dom_sf"/>
</dbReference>
<dbReference type="InterPro" id="IPR002347">
    <property type="entry name" value="SDR_fam"/>
</dbReference>
<dbReference type="PRINTS" id="PR00080">
    <property type="entry name" value="SDRFAMILY"/>
</dbReference>
<name>A0A834XWW7_APHGI</name>
<dbReference type="EMBL" id="JACMRX010000003">
    <property type="protein sequence ID" value="KAF7993591.1"/>
    <property type="molecule type" value="Genomic_DNA"/>
</dbReference>
<accession>A0A834XWW7</accession>
<dbReference type="GO" id="GO:0016616">
    <property type="term" value="F:oxidoreductase activity, acting on the CH-OH group of donors, NAD or NADP as acceptor"/>
    <property type="evidence" value="ECO:0007669"/>
    <property type="project" value="UniProtKB-ARBA"/>
</dbReference>
<comment type="similarity">
    <text evidence="1 3">Belongs to the short-chain dehydrogenases/reductases (SDR) family.</text>
</comment>
<gene>
    <name evidence="4" type="ORF">HCN44_010186</name>
</gene>
<proteinExistence type="inferred from homology"/>
<dbReference type="AlphaFoldDB" id="A0A834XWW7"/>
<protein>
    <submittedName>
        <fullName evidence="4">Uncharacterized protein</fullName>
    </submittedName>
</protein>
<comment type="caution">
    <text evidence="4">The sequence shown here is derived from an EMBL/GenBank/DDBJ whole genome shotgun (WGS) entry which is preliminary data.</text>
</comment>
<evidence type="ECO:0000313" key="5">
    <source>
        <dbReference type="Proteomes" id="UP000639338"/>
    </source>
</evidence>
<dbReference type="Proteomes" id="UP000639338">
    <property type="component" value="Unassembled WGS sequence"/>
</dbReference>
<sequence>MERWIGKIAIVTGASSGIGEAISKAFASAGCHVIGLARRDDRLSKLTNELSSVKGSFDGVKCDIRNEQDIINAFKFAENKYGCVDVLINNSGICENKFLSDSTTEDIRSVVDVNLIGAALCTREAVKVMRKYGSEGHIININSVLGLNANLANAPTGMYAASKFGLRAMSQNWRKEFTQKKDKIRITEIYPGLVKTEIVNSYDPTGKMYDVLPHLKAKDISDCVIFALSAPSHVQVEEITVAPLHASLQK</sequence>
<dbReference type="Pfam" id="PF00106">
    <property type="entry name" value="adh_short"/>
    <property type="match status" value="1"/>
</dbReference>
<evidence type="ECO:0000313" key="4">
    <source>
        <dbReference type="EMBL" id="KAF7993591.1"/>
    </source>
</evidence>
<keyword evidence="5" id="KW-1185">Reference proteome</keyword>
<evidence type="ECO:0000256" key="1">
    <source>
        <dbReference type="ARBA" id="ARBA00006484"/>
    </source>
</evidence>
<dbReference type="FunFam" id="3.40.50.720:FF:000047">
    <property type="entry name" value="NADP-dependent L-serine/L-allo-threonine dehydrogenase"/>
    <property type="match status" value="1"/>
</dbReference>